<protein>
    <submittedName>
        <fullName evidence="4">HD domain-containing protein</fullName>
    </submittedName>
</protein>
<gene>
    <name evidence="4" type="ORF">ENM78_03310</name>
</gene>
<comment type="caution">
    <text evidence="4">The sequence shown here is derived from an EMBL/GenBank/DDBJ whole genome shotgun (WGS) entry which is preliminary data.</text>
</comment>
<name>A0A7J3ZM15_9CREN</name>
<keyword evidence="2" id="KW-0378">Hydrolase</keyword>
<dbReference type="AlphaFoldDB" id="A0A7J3ZM15"/>
<dbReference type="InterPro" id="IPR039356">
    <property type="entry name" value="YfbR/HDDC2"/>
</dbReference>
<reference evidence="4" key="1">
    <citation type="journal article" date="2020" name="mSystems">
        <title>Genome- and Community-Level Interaction Insights into Carbon Utilization and Element Cycling Functions of Hydrothermarchaeota in Hydrothermal Sediment.</title>
        <authorList>
            <person name="Zhou Z."/>
            <person name="Liu Y."/>
            <person name="Xu W."/>
            <person name="Pan J."/>
            <person name="Luo Z.H."/>
            <person name="Li M."/>
        </authorList>
    </citation>
    <scope>NUCLEOTIDE SEQUENCE [LARGE SCALE GENOMIC DNA]</scope>
    <source>
        <strain evidence="4">SpSt-1116</strain>
    </source>
</reference>
<evidence type="ECO:0000256" key="1">
    <source>
        <dbReference type="ARBA" id="ARBA00022723"/>
    </source>
</evidence>
<dbReference type="GO" id="GO:0046872">
    <property type="term" value="F:metal ion binding"/>
    <property type="evidence" value="ECO:0007669"/>
    <property type="project" value="UniProtKB-KW"/>
</dbReference>
<dbReference type="GO" id="GO:0002953">
    <property type="term" value="F:5'-deoxynucleotidase activity"/>
    <property type="evidence" value="ECO:0007669"/>
    <property type="project" value="InterPro"/>
</dbReference>
<dbReference type="PANTHER" id="PTHR11845:SF13">
    <property type="entry name" value="5'-DEOXYNUCLEOTIDASE HDDC2"/>
    <property type="match status" value="1"/>
</dbReference>
<keyword evidence="1" id="KW-0479">Metal-binding</keyword>
<evidence type="ECO:0000313" key="4">
    <source>
        <dbReference type="EMBL" id="HHQ80470.1"/>
    </source>
</evidence>
<dbReference type="SUPFAM" id="SSF109604">
    <property type="entry name" value="HD-domain/PDEase-like"/>
    <property type="match status" value="1"/>
</dbReference>
<feature type="domain" description="HD" evidence="3">
    <location>
        <begin position="7"/>
        <end position="147"/>
    </location>
</feature>
<evidence type="ECO:0000256" key="2">
    <source>
        <dbReference type="ARBA" id="ARBA00022801"/>
    </source>
</evidence>
<dbReference type="PANTHER" id="PTHR11845">
    <property type="entry name" value="5'-DEOXYNUCLEOTIDASE HDDC2"/>
    <property type="match status" value="1"/>
</dbReference>
<dbReference type="Pfam" id="PF13023">
    <property type="entry name" value="HD_3"/>
    <property type="match status" value="1"/>
</dbReference>
<accession>A0A7J3ZM15</accession>
<dbReference type="InterPro" id="IPR006674">
    <property type="entry name" value="HD_domain"/>
</dbReference>
<sequence length="196" mass="21113">MEIVECVGSLKRLARTGWMQRGVPASIAESVAEHSFESSMIALVLSCIINLKLGRTLVSPERAAALALVHDVTECVTGDIPLFTSKAIGRLKEEIDVAALREILPEAKSAGGALGEIEKMLEEIRESKTAEALIARISERLATLIEARRLSAMGYTRVRQIEETVRADIEAMLAAATDTLVSSALRDAVRAILESG</sequence>
<dbReference type="Gene3D" id="1.10.3210.10">
    <property type="entry name" value="Hypothetical protein af1432"/>
    <property type="match status" value="1"/>
</dbReference>
<dbReference type="EMBL" id="DRZC01000043">
    <property type="protein sequence ID" value="HHQ80470.1"/>
    <property type="molecule type" value="Genomic_DNA"/>
</dbReference>
<organism evidence="4">
    <name type="scientific">Fervidicoccus fontis</name>
    <dbReference type="NCBI Taxonomy" id="683846"/>
    <lineage>
        <taxon>Archaea</taxon>
        <taxon>Thermoproteota</taxon>
        <taxon>Thermoprotei</taxon>
        <taxon>Fervidicoccales</taxon>
        <taxon>Fervidicoccaceae</taxon>
        <taxon>Fervidicoccus</taxon>
    </lineage>
</organism>
<evidence type="ECO:0000259" key="3">
    <source>
        <dbReference type="Pfam" id="PF13023"/>
    </source>
</evidence>
<proteinExistence type="predicted"/>